<protein>
    <submittedName>
        <fullName evidence="6">Prepilin-type N-terminal cleavage/methylation domain-containing protein</fullName>
    </submittedName>
</protein>
<name>A0ABV8AFJ5_9DEIO</name>
<dbReference type="InterPro" id="IPR012902">
    <property type="entry name" value="N_methyl_site"/>
</dbReference>
<evidence type="ECO:0000313" key="7">
    <source>
        <dbReference type="Proteomes" id="UP001595748"/>
    </source>
</evidence>
<evidence type="ECO:0000256" key="2">
    <source>
        <dbReference type="ARBA" id="ARBA00004418"/>
    </source>
</evidence>
<dbReference type="Proteomes" id="UP001595748">
    <property type="component" value="Unassembled WGS sequence"/>
</dbReference>
<keyword evidence="4" id="KW-0998">Cell outer membrane</keyword>
<dbReference type="PROSITE" id="PS00409">
    <property type="entry name" value="PROKAR_NTER_METHYL"/>
    <property type="match status" value="1"/>
</dbReference>
<evidence type="ECO:0000256" key="5">
    <source>
        <dbReference type="SAM" id="Phobius"/>
    </source>
</evidence>
<evidence type="ECO:0000256" key="4">
    <source>
        <dbReference type="ARBA" id="ARBA00023237"/>
    </source>
</evidence>
<comment type="caution">
    <text evidence="6">The sequence shown here is derived from an EMBL/GenBank/DDBJ whole genome shotgun (WGS) entry which is preliminary data.</text>
</comment>
<keyword evidence="5" id="KW-1133">Transmembrane helix</keyword>
<dbReference type="EMBL" id="JBHRZF010000221">
    <property type="protein sequence ID" value="MFC3862988.1"/>
    <property type="molecule type" value="Genomic_DNA"/>
</dbReference>
<dbReference type="RefSeq" id="WP_380080925.1">
    <property type="nucleotide sequence ID" value="NZ_JBHRZF010000221.1"/>
</dbReference>
<dbReference type="Pfam" id="PF07963">
    <property type="entry name" value="N_methyl"/>
    <property type="match status" value="1"/>
</dbReference>
<keyword evidence="3" id="KW-0574">Periplasm</keyword>
<dbReference type="InterPro" id="IPR045584">
    <property type="entry name" value="Pilin-like"/>
</dbReference>
<keyword evidence="7" id="KW-1185">Reference proteome</keyword>
<evidence type="ECO:0000256" key="1">
    <source>
        <dbReference type="ARBA" id="ARBA00004203"/>
    </source>
</evidence>
<organism evidence="6 7">
    <name type="scientific">Deinococcus antarcticus</name>
    <dbReference type="NCBI Taxonomy" id="1298767"/>
    <lineage>
        <taxon>Bacteria</taxon>
        <taxon>Thermotogati</taxon>
        <taxon>Deinococcota</taxon>
        <taxon>Deinococci</taxon>
        <taxon>Deinococcales</taxon>
        <taxon>Deinococcaceae</taxon>
        <taxon>Deinococcus</taxon>
    </lineage>
</organism>
<sequence length="280" mass="29758">MKGNRKGLTLVELLVGMALMGIILTALVSFFMQSSKASMQSSARADLQQETLNAQQLIAGKLKEAWYIYPQGQTIKMTSTVLTQRPSGGNTWTVGTDPILAMLLPPRSSTNTCNTTATSTAATGPSQNGCYRFLAYFPVKRSVWVAGTGTDSWRNPGPDAQNDDTWVLAEYRGLISSSPTSFPPSTLPAAPTGNTSNLLTDYVAPTTLTTGFTTSSNTYTMFGYGTANGSASSLTNPVNSVTLNLGVTRQIAGKLLRLPNATDEYTISVFPTNLGKIAAN</sequence>
<keyword evidence="5" id="KW-0472">Membrane</keyword>
<dbReference type="SUPFAM" id="SSF54523">
    <property type="entry name" value="Pili subunits"/>
    <property type="match status" value="1"/>
</dbReference>
<accession>A0ABV8AFJ5</accession>
<evidence type="ECO:0000256" key="3">
    <source>
        <dbReference type="ARBA" id="ARBA00022764"/>
    </source>
</evidence>
<feature type="transmembrane region" description="Helical" evidence="5">
    <location>
        <begin position="7"/>
        <end position="32"/>
    </location>
</feature>
<comment type="subcellular location">
    <subcellularLocation>
        <location evidence="1">Cell outer membrane</location>
        <topology evidence="1">Single-pass membrane protein</topology>
    </subcellularLocation>
    <subcellularLocation>
        <location evidence="2">Periplasm</location>
    </subcellularLocation>
</comment>
<reference evidence="7" key="1">
    <citation type="journal article" date="2019" name="Int. J. Syst. Evol. Microbiol.">
        <title>The Global Catalogue of Microorganisms (GCM) 10K type strain sequencing project: providing services to taxonomists for standard genome sequencing and annotation.</title>
        <authorList>
            <consortium name="The Broad Institute Genomics Platform"/>
            <consortium name="The Broad Institute Genome Sequencing Center for Infectious Disease"/>
            <person name="Wu L."/>
            <person name="Ma J."/>
        </authorList>
    </citation>
    <scope>NUCLEOTIDE SEQUENCE [LARGE SCALE GENOMIC DNA]</scope>
    <source>
        <strain evidence="7">CCTCC AB 2013263</strain>
    </source>
</reference>
<evidence type="ECO:0000313" key="6">
    <source>
        <dbReference type="EMBL" id="MFC3862988.1"/>
    </source>
</evidence>
<proteinExistence type="predicted"/>
<dbReference type="Gene3D" id="3.30.700.10">
    <property type="entry name" value="Glycoprotein, Type 4 Pilin"/>
    <property type="match status" value="1"/>
</dbReference>
<dbReference type="NCBIfam" id="TIGR02532">
    <property type="entry name" value="IV_pilin_GFxxxE"/>
    <property type="match status" value="1"/>
</dbReference>
<gene>
    <name evidence="6" type="ORF">ACFOPQ_19680</name>
</gene>
<keyword evidence="5" id="KW-0812">Transmembrane</keyword>